<reference evidence="2 3" key="1">
    <citation type="submission" date="2018-05" db="EMBL/GenBank/DDBJ databases">
        <title>Genomic Encyclopedia of Type Strains, Phase IV (KMG-IV): sequencing the most valuable type-strain genomes for metagenomic binning, comparative biology and taxonomic classification.</title>
        <authorList>
            <person name="Goeker M."/>
        </authorList>
    </citation>
    <scope>NUCLEOTIDE SEQUENCE [LARGE SCALE GENOMIC DNA]</scope>
    <source>
        <strain evidence="2 3">DSM 103371</strain>
    </source>
</reference>
<dbReference type="EMBL" id="QGGV01000001">
    <property type="protein sequence ID" value="PWK58681.1"/>
    <property type="molecule type" value="Genomic_DNA"/>
</dbReference>
<sequence length="168" mass="17952">MSGHAAIVGLGARGMRWAEALQAAGWMVSGFDPDDRAGRKLSGPTWKREATISATVRRADVVLCFLPDRLELVRMVLQRVQAETKPETMVAVHSRLHDVDEVQGCAMRPAQVVRLSDAVEGGVAMDVSARNDDALRERAALFVADLAAVLSLAPPAATAPDLPASREA</sequence>
<evidence type="ECO:0000313" key="2">
    <source>
        <dbReference type="EMBL" id="PWK58681.1"/>
    </source>
</evidence>
<accession>A0A316GCM2</accession>
<dbReference type="RefSeq" id="WP_109757541.1">
    <property type="nucleotide sequence ID" value="NZ_CP034588.1"/>
</dbReference>
<dbReference type="Proteomes" id="UP000245390">
    <property type="component" value="Unassembled WGS sequence"/>
</dbReference>
<dbReference type="GO" id="GO:0050661">
    <property type="term" value="F:NADP binding"/>
    <property type="evidence" value="ECO:0007669"/>
    <property type="project" value="InterPro"/>
</dbReference>
<organism evidence="2 3">
    <name type="scientific">Silicimonas algicola</name>
    <dbReference type="NCBI Taxonomy" id="1826607"/>
    <lineage>
        <taxon>Bacteria</taxon>
        <taxon>Pseudomonadati</taxon>
        <taxon>Pseudomonadota</taxon>
        <taxon>Alphaproteobacteria</taxon>
        <taxon>Rhodobacterales</taxon>
        <taxon>Paracoccaceae</taxon>
    </lineage>
</organism>
<name>A0A316GCM2_9RHOB</name>
<comment type="caution">
    <text evidence="2">The sequence shown here is derived from an EMBL/GenBank/DDBJ whole genome shotgun (WGS) entry which is preliminary data.</text>
</comment>
<dbReference type="InterPro" id="IPR036291">
    <property type="entry name" value="NAD(P)-bd_dom_sf"/>
</dbReference>
<dbReference type="OrthoDB" id="9803287at2"/>
<proteinExistence type="predicted"/>
<dbReference type="Pfam" id="PF03446">
    <property type="entry name" value="NAD_binding_2"/>
    <property type="match status" value="1"/>
</dbReference>
<dbReference type="AlphaFoldDB" id="A0A316GCM2"/>
<dbReference type="Gene3D" id="3.40.50.720">
    <property type="entry name" value="NAD(P)-binding Rossmann-like Domain"/>
    <property type="match status" value="1"/>
</dbReference>
<dbReference type="InterPro" id="IPR006115">
    <property type="entry name" value="6PGDH_NADP-bd"/>
</dbReference>
<evidence type="ECO:0000313" key="3">
    <source>
        <dbReference type="Proteomes" id="UP000245390"/>
    </source>
</evidence>
<keyword evidence="3" id="KW-1185">Reference proteome</keyword>
<feature type="domain" description="6-phosphogluconate dehydrogenase NADP-binding" evidence="1">
    <location>
        <begin position="6"/>
        <end position="99"/>
    </location>
</feature>
<dbReference type="SUPFAM" id="SSF51735">
    <property type="entry name" value="NAD(P)-binding Rossmann-fold domains"/>
    <property type="match status" value="1"/>
</dbReference>
<gene>
    <name evidence="2" type="ORF">C8D95_101496</name>
</gene>
<dbReference type="KEGG" id="salo:EF888_03910"/>
<protein>
    <submittedName>
        <fullName evidence="2">6-phosphogluconate dehydrogenase-like protein</fullName>
    </submittedName>
</protein>
<evidence type="ECO:0000259" key="1">
    <source>
        <dbReference type="Pfam" id="PF03446"/>
    </source>
</evidence>